<gene>
    <name evidence="1" type="ORF">POPTR_002G213250</name>
</gene>
<proteinExistence type="predicted"/>
<keyword evidence="2" id="KW-1185">Reference proteome</keyword>
<evidence type="ECO:0000313" key="1">
    <source>
        <dbReference type="EMBL" id="RQO87267.1"/>
    </source>
</evidence>
<dbReference type="EMBL" id="CM009291">
    <property type="protein sequence ID" value="RQO87267.1"/>
    <property type="molecule type" value="Genomic_DNA"/>
</dbReference>
<name>A0A3N7EK16_POPTR</name>
<dbReference type="InParanoid" id="A0A3N7EK16"/>
<dbReference type="AlphaFoldDB" id="A0A3N7EK16"/>
<organism evidence="1 2">
    <name type="scientific">Populus trichocarpa</name>
    <name type="common">Western balsam poplar</name>
    <name type="synonym">Populus balsamifera subsp. trichocarpa</name>
    <dbReference type="NCBI Taxonomy" id="3694"/>
    <lineage>
        <taxon>Eukaryota</taxon>
        <taxon>Viridiplantae</taxon>
        <taxon>Streptophyta</taxon>
        <taxon>Embryophyta</taxon>
        <taxon>Tracheophyta</taxon>
        <taxon>Spermatophyta</taxon>
        <taxon>Magnoliopsida</taxon>
        <taxon>eudicotyledons</taxon>
        <taxon>Gunneridae</taxon>
        <taxon>Pentapetalae</taxon>
        <taxon>rosids</taxon>
        <taxon>fabids</taxon>
        <taxon>Malpighiales</taxon>
        <taxon>Salicaceae</taxon>
        <taxon>Saliceae</taxon>
        <taxon>Populus</taxon>
    </lineage>
</organism>
<accession>A0A3N7EK16</accession>
<dbReference type="Proteomes" id="UP000006729">
    <property type="component" value="Chromosome 2"/>
</dbReference>
<protein>
    <submittedName>
        <fullName evidence="1">Uncharacterized protein</fullName>
    </submittedName>
</protein>
<sequence>MDLHKDISFFFLSSYRDFVSPFPLSSSPGIHLTDFVVLLSSLSHACFPSLHNLSFQTITHLLSSSPSMTNAAPDYTRSMMGRYWVVHCLSEI</sequence>
<evidence type="ECO:0000313" key="2">
    <source>
        <dbReference type="Proteomes" id="UP000006729"/>
    </source>
</evidence>
<reference evidence="1 2" key="1">
    <citation type="journal article" date="2006" name="Science">
        <title>The genome of black cottonwood, Populus trichocarpa (Torr. &amp; Gray).</title>
        <authorList>
            <person name="Tuskan G.A."/>
            <person name="Difazio S."/>
            <person name="Jansson S."/>
            <person name="Bohlmann J."/>
            <person name="Grigoriev I."/>
            <person name="Hellsten U."/>
            <person name="Putnam N."/>
            <person name="Ralph S."/>
            <person name="Rombauts S."/>
            <person name="Salamov A."/>
            <person name="Schein J."/>
            <person name="Sterck L."/>
            <person name="Aerts A."/>
            <person name="Bhalerao R.R."/>
            <person name="Bhalerao R.P."/>
            <person name="Blaudez D."/>
            <person name="Boerjan W."/>
            <person name="Brun A."/>
            <person name="Brunner A."/>
            <person name="Busov V."/>
            <person name="Campbell M."/>
            <person name="Carlson J."/>
            <person name="Chalot M."/>
            <person name="Chapman J."/>
            <person name="Chen G.L."/>
            <person name="Cooper D."/>
            <person name="Coutinho P.M."/>
            <person name="Couturier J."/>
            <person name="Covert S."/>
            <person name="Cronk Q."/>
            <person name="Cunningham R."/>
            <person name="Davis J."/>
            <person name="Degroeve S."/>
            <person name="Dejardin A."/>
            <person name="Depamphilis C."/>
            <person name="Detter J."/>
            <person name="Dirks B."/>
            <person name="Dubchak I."/>
            <person name="Duplessis S."/>
            <person name="Ehlting J."/>
            <person name="Ellis B."/>
            <person name="Gendler K."/>
            <person name="Goodstein D."/>
            <person name="Gribskov M."/>
            <person name="Grimwood J."/>
            <person name="Groover A."/>
            <person name="Gunter L."/>
            <person name="Hamberger B."/>
            <person name="Heinze B."/>
            <person name="Helariutta Y."/>
            <person name="Henrissat B."/>
            <person name="Holligan D."/>
            <person name="Holt R."/>
            <person name="Huang W."/>
            <person name="Islam-Faridi N."/>
            <person name="Jones S."/>
            <person name="Jones-Rhoades M."/>
            <person name="Jorgensen R."/>
            <person name="Joshi C."/>
            <person name="Kangasjarvi J."/>
            <person name="Karlsson J."/>
            <person name="Kelleher C."/>
            <person name="Kirkpatrick R."/>
            <person name="Kirst M."/>
            <person name="Kohler A."/>
            <person name="Kalluri U."/>
            <person name="Larimer F."/>
            <person name="Leebens-Mack J."/>
            <person name="Leple J.C."/>
            <person name="Locascio P."/>
            <person name="Lou Y."/>
            <person name="Lucas S."/>
            <person name="Martin F."/>
            <person name="Montanini B."/>
            <person name="Napoli C."/>
            <person name="Nelson D.R."/>
            <person name="Nelson C."/>
            <person name="Nieminen K."/>
            <person name="Nilsson O."/>
            <person name="Pereda V."/>
            <person name="Peter G."/>
            <person name="Philippe R."/>
            <person name="Pilate G."/>
            <person name="Poliakov A."/>
            <person name="Razumovskaya J."/>
            <person name="Richardson P."/>
            <person name="Rinaldi C."/>
            <person name="Ritland K."/>
            <person name="Rouze P."/>
            <person name="Ryaboy D."/>
            <person name="Schmutz J."/>
            <person name="Schrader J."/>
            <person name="Segerman B."/>
            <person name="Shin H."/>
            <person name="Siddiqui A."/>
            <person name="Sterky F."/>
            <person name="Terry A."/>
            <person name="Tsai C.J."/>
            <person name="Uberbacher E."/>
            <person name="Unneberg P."/>
            <person name="Vahala J."/>
            <person name="Wall K."/>
            <person name="Wessler S."/>
            <person name="Yang G."/>
            <person name="Yin T."/>
            <person name="Douglas C."/>
            <person name="Marra M."/>
            <person name="Sandberg G."/>
            <person name="Van de Peer Y."/>
            <person name="Rokhsar D."/>
        </authorList>
    </citation>
    <scope>NUCLEOTIDE SEQUENCE [LARGE SCALE GENOMIC DNA]</scope>
    <source>
        <strain evidence="2">cv. Nisqually</strain>
    </source>
</reference>